<evidence type="ECO:0000313" key="2">
    <source>
        <dbReference type="EMBL" id="UYQ65583.1"/>
    </source>
</evidence>
<gene>
    <name evidence="2" type="ORF">OGH68_31700</name>
</gene>
<proteinExistence type="predicted"/>
<name>A0ABY6IF23_STRPE</name>
<accession>A0ABY6IF23</accession>
<sequence length="129" mass="13673">MHLNGLPAEGGGASSGGPELRASQQDLAAVGDAAFRLFDNLGKNGRDAWSISQTAAKDLSTQGFALGGALNHVQDKWEKQLKTLLDACAHISNHMDYTKGAHAGDEYHIHSVVSSIATLDAGFTERTQR</sequence>
<dbReference type="Proteomes" id="UP001163878">
    <property type="component" value="Chromosome"/>
</dbReference>
<keyword evidence="3" id="KW-1185">Reference proteome</keyword>
<protein>
    <recommendedName>
        <fullName evidence="4">WXG100 family type VII secretion target</fullName>
    </recommendedName>
</protein>
<evidence type="ECO:0008006" key="4">
    <source>
        <dbReference type="Google" id="ProtNLM"/>
    </source>
</evidence>
<evidence type="ECO:0000313" key="3">
    <source>
        <dbReference type="Proteomes" id="UP001163878"/>
    </source>
</evidence>
<dbReference type="EMBL" id="CP107567">
    <property type="protein sequence ID" value="UYQ65583.1"/>
    <property type="molecule type" value="Genomic_DNA"/>
</dbReference>
<feature type="region of interest" description="Disordered" evidence="1">
    <location>
        <begin position="1"/>
        <end position="21"/>
    </location>
</feature>
<reference evidence="2" key="1">
    <citation type="submission" date="2022-10" db="EMBL/GenBank/DDBJ databases">
        <title>Cytochrome P450 Catalyzes Benzene Ring Formation in the Biosynthesis of Trialkyl-Substituted Aromatic Polyketides.</title>
        <authorList>
            <person name="Zhao E."/>
            <person name="Ge H."/>
        </authorList>
    </citation>
    <scope>NUCLEOTIDE SEQUENCE</scope>
    <source>
        <strain evidence="2">NA0869</strain>
    </source>
</reference>
<evidence type="ECO:0000256" key="1">
    <source>
        <dbReference type="SAM" id="MobiDB-lite"/>
    </source>
</evidence>
<organism evidence="2 3">
    <name type="scientific">Streptomyces peucetius</name>
    <dbReference type="NCBI Taxonomy" id="1950"/>
    <lineage>
        <taxon>Bacteria</taxon>
        <taxon>Bacillati</taxon>
        <taxon>Actinomycetota</taxon>
        <taxon>Actinomycetes</taxon>
        <taxon>Kitasatosporales</taxon>
        <taxon>Streptomycetaceae</taxon>
        <taxon>Streptomyces</taxon>
    </lineage>
</organism>
<dbReference type="RefSeq" id="WP_264248808.1">
    <property type="nucleotide sequence ID" value="NZ_CP107567.1"/>
</dbReference>